<evidence type="ECO:0000256" key="2">
    <source>
        <dbReference type="SAM" id="Phobius"/>
    </source>
</evidence>
<feature type="transmembrane region" description="Helical" evidence="2">
    <location>
        <begin position="12"/>
        <end position="36"/>
    </location>
</feature>
<gene>
    <name evidence="3" type="ORF">PSDVSF_02520</name>
</gene>
<protein>
    <submittedName>
        <fullName evidence="3">YggT family protein</fullName>
    </submittedName>
</protein>
<comment type="similarity">
    <text evidence="1">Belongs to the YggT family.</text>
</comment>
<keyword evidence="2" id="KW-0812">Transmembrane</keyword>
<dbReference type="PANTHER" id="PTHR33219">
    <property type="entry name" value="YLMG HOMOLOG PROTEIN 2, CHLOROPLASTIC"/>
    <property type="match status" value="1"/>
</dbReference>
<keyword evidence="2" id="KW-0472">Membrane</keyword>
<name>A0ABN6ELV5_9BACT</name>
<dbReference type="Pfam" id="PF02325">
    <property type="entry name" value="CCB3_YggT"/>
    <property type="match status" value="1"/>
</dbReference>
<feature type="transmembrane region" description="Helical" evidence="2">
    <location>
        <begin position="62"/>
        <end position="85"/>
    </location>
</feature>
<accession>A0ABN6ELV5</accession>
<dbReference type="EMBL" id="AP024485">
    <property type="protein sequence ID" value="BCS87010.1"/>
    <property type="molecule type" value="Genomic_DNA"/>
</dbReference>
<dbReference type="PANTHER" id="PTHR33219:SF14">
    <property type="entry name" value="PROTEIN COFACTOR ASSEMBLY OF COMPLEX C SUBUNIT B CCB3, CHLOROPLASTIC-RELATED"/>
    <property type="match status" value="1"/>
</dbReference>
<keyword evidence="2" id="KW-1133">Transmembrane helix</keyword>
<keyword evidence="4" id="KW-1185">Reference proteome</keyword>
<dbReference type="Proteomes" id="UP001053296">
    <property type="component" value="Chromosome"/>
</dbReference>
<dbReference type="RefSeq" id="WP_229592805.1">
    <property type="nucleotide sequence ID" value="NZ_AP024485.1"/>
</dbReference>
<dbReference type="InterPro" id="IPR003425">
    <property type="entry name" value="CCB3/YggT"/>
</dbReference>
<organism evidence="3 4">
    <name type="scientific">Pseudodesulfovibrio sediminis</name>
    <dbReference type="NCBI Taxonomy" id="2810563"/>
    <lineage>
        <taxon>Bacteria</taxon>
        <taxon>Pseudomonadati</taxon>
        <taxon>Thermodesulfobacteriota</taxon>
        <taxon>Desulfovibrionia</taxon>
        <taxon>Desulfovibrionales</taxon>
        <taxon>Desulfovibrionaceae</taxon>
    </lineage>
</organism>
<evidence type="ECO:0000313" key="4">
    <source>
        <dbReference type="Proteomes" id="UP001053296"/>
    </source>
</evidence>
<proteinExistence type="inferred from homology"/>
<evidence type="ECO:0000256" key="1">
    <source>
        <dbReference type="ARBA" id="ARBA00010894"/>
    </source>
</evidence>
<reference evidence="3" key="1">
    <citation type="journal article" date="2022" name="Arch. Microbiol.">
        <title>Pseudodesulfovibrio sediminis sp. nov., a mesophilic and neutrophilic sulfate-reducing bacterium isolated from sediment of a brackish lake.</title>
        <authorList>
            <person name="Takahashi A."/>
            <person name="Kojima H."/>
            <person name="Watanabe M."/>
            <person name="Fukui M."/>
        </authorList>
    </citation>
    <scope>NUCLEOTIDE SEQUENCE</scope>
    <source>
        <strain evidence="3">SF6</strain>
    </source>
</reference>
<evidence type="ECO:0000313" key="3">
    <source>
        <dbReference type="EMBL" id="BCS87010.1"/>
    </source>
</evidence>
<sequence>MEGFLGSIVQATAFILDSVLTIYMWVVIISALLSWVNPDPYNPIVRFLRGVTEPVFYKIRSWMPFAVIGGFDLSPIVVLIAIQVCKIVVVQNLMRLALSLSSGYSM</sequence>